<sequence>MSIRTKRKILEEMEKLLSIWIEIQTMKRTGTTFFTIKQKAVAIYEHLKKQSINPTEILPFPASSCSFCRFKNRYSFYNVRLCGEAGSADVDCAQRFPTEVQNSVKEKMTTEELQKLSVAGEAEGREDDENQEVAPPPPRQMTTAELSDTLKTIERRLQWLEENDCNTESSGKTTRGIRACLEPYKQLLYERSTCAKQKKARILLYYNEETL</sequence>
<reference evidence="3" key="1">
    <citation type="submission" date="2014-01" db="EMBL/GenBank/DDBJ databases">
        <authorList>
            <person name="Aslett M."/>
        </authorList>
    </citation>
    <scope>NUCLEOTIDE SEQUENCE</scope>
</reference>
<feature type="region of interest" description="Disordered" evidence="2">
    <location>
        <begin position="119"/>
        <end position="144"/>
    </location>
</feature>
<reference evidence="3" key="2">
    <citation type="submission" date="2014-03" db="EMBL/GenBank/DDBJ databases">
        <title>The whipworm genome and dual-species transcriptomics of an intimate host-pathogen interaction.</title>
        <authorList>
            <person name="Foth B.J."/>
            <person name="Tsai I.J."/>
            <person name="Reid A.J."/>
            <person name="Bancroft A.J."/>
            <person name="Nichol S."/>
            <person name="Tracey A."/>
            <person name="Holroyd N."/>
            <person name="Cotton J.A."/>
            <person name="Stanley E.J."/>
            <person name="Zarowiecki M."/>
            <person name="Liu J.Z."/>
            <person name="Huckvale T."/>
            <person name="Cooper P.J."/>
            <person name="Grencis R.K."/>
            <person name="Berriman M."/>
        </authorList>
    </citation>
    <scope>NUCLEOTIDE SEQUENCE [LARGE SCALE GENOMIC DNA]</scope>
</reference>
<dbReference type="Gene3D" id="1.10.10.60">
    <property type="entry name" value="Homeodomain-like"/>
    <property type="match status" value="1"/>
</dbReference>
<dbReference type="EMBL" id="HG807362">
    <property type="protein sequence ID" value="CDW60749.1"/>
    <property type="molecule type" value="Genomic_DNA"/>
</dbReference>
<dbReference type="AlphaFoldDB" id="A0A077ZM01"/>
<proteinExistence type="predicted"/>
<protein>
    <submittedName>
        <fullName evidence="3">Uncharacterized protein</fullName>
    </submittedName>
</protein>
<dbReference type="GO" id="GO:0005634">
    <property type="term" value="C:nucleus"/>
    <property type="evidence" value="ECO:0007669"/>
    <property type="project" value="UniProtKB-SubCell"/>
</dbReference>
<comment type="subcellular location">
    <subcellularLocation>
        <location evidence="1">Nucleus</location>
    </subcellularLocation>
</comment>
<dbReference type="Proteomes" id="UP000030665">
    <property type="component" value="Unassembled WGS sequence"/>
</dbReference>
<gene>
    <name evidence="3" type="ORF">TTRE_0000914101</name>
</gene>
<evidence type="ECO:0000256" key="1">
    <source>
        <dbReference type="ARBA" id="ARBA00004123"/>
    </source>
</evidence>
<dbReference type="SUPFAM" id="SSF46689">
    <property type="entry name" value="Homeodomain-like"/>
    <property type="match status" value="1"/>
</dbReference>
<evidence type="ECO:0000256" key="2">
    <source>
        <dbReference type="SAM" id="MobiDB-lite"/>
    </source>
</evidence>
<organism evidence="3 4">
    <name type="scientific">Trichuris trichiura</name>
    <name type="common">Whipworm</name>
    <name type="synonym">Trichocephalus trichiurus</name>
    <dbReference type="NCBI Taxonomy" id="36087"/>
    <lineage>
        <taxon>Eukaryota</taxon>
        <taxon>Metazoa</taxon>
        <taxon>Ecdysozoa</taxon>
        <taxon>Nematoda</taxon>
        <taxon>Enoplea</taxon>
        <taxon>Dorylaimia</taxon>
        <taxon>Trichinellida</taxon>
        <taxon>Trichuridae</taxon>
        <taxon>Trichuris</taxon>
    </lineage>
</organism>
<name>A0A077ZM01_TRITR</name>
<dbReference type="InterPro" id="IPR009057">
    <property type="entry name" value="Homeodomain-like_sf"/>
</dbReference>
<evidence type="ECO:0000313" key="4">
    <source>
        <dbReference type="Proteomes" id="UP000030665"/>
    </source>
</evidence>
<evidence type="ECO:0000313" key="3">
    <source>
        <dbReference type="EMBL" id="CDW60749.1"/>
    </source>
</evidence>
<keyword evidence="4" id="KW-1185">Reference proteome</keyword>
<accession>A0A077ZM01</accession>
<dbReference type="OrthoDB" id="125347at2759"/>
<dbReference type="STRING" id="36087.A0A077ZM01"/>